<feature type="region of interest" description="Disordered" evidence="1">
    <location>
        <begin position="109"/>
        <end position="185"/>
    </location>
</feature>
<organism evidence="2 3">
    <name type="scientific">Tupaia chinensis</name>
    <name type="common">Chinese tree shrew</name>
    <name type="synonym">Tupaia belangeri chinensis</name>
    <dbReference type="NCBI Taxonomy" id="246437"/>
    <lineage>
        <taxon>Eukaryota</taxon>
        <taxon>Metazoa</taxon>
        <taxon>Chordata</taxon>
        <taxon>Craniata</taxon>
        <taxon>Vertebrata</taxon>
        <taxon>Euteleostomi</taxon>
        <taxon>Mammalia</taxon>
        <taxon>Eutheria</taxon>
        <taxon>Euarchontoglires</taxon>
        <taxon>Scandentia</taxon>
        <taxon>Tupaiidae</taxon>
        <taxon>Tupaia</taxon>
    </lineage>
</organism>
<sequence length="185" mass="19560">MPLRNVPSWAPSVGDAVAGGPQGGRLDRGVGPALLTPPSLCSVSLRLLPRKLSAVTGFLRPERVRYEKGMQLAAARLLCSRGISSRLSGAQRRSLRFCLRGQDSRCSRSIPGDWAQNAGPESSHARKAGTDDSLLPTPHHKGRKNAGAPGTAHEEEPSGPRSDAAVTDRLQAEGSGPFPRKVSAE</sequence>
<feature type="region of interest" description="Disordered" evidence="1">
    <location>
        <begin position="1"/>
        <end position="21"/>
    </location>
</feature>
<dbReference type="EMBL" id="KB320724">
    <property type="protein sequence ID" value="ELW64549.1"/>
    <property type="molecule type" value="Genomic_DNA"/>
</dbReference>
<accession>L9KQ16</accession>
<evidence type="ECO:0000256" key="1">
    <source>
        <dbReference type="SAM" id="MobiDB-lite"/>
    </source>
</evidence>
<dbReference type="Proteomes" id="UP000011518">
    <property type="component" value="Unassembled WGS sequence"/>
</dbReference>
<protein>
    <submittedName>
        <fullName evidence="2">Uncharacterized protein</fullName>
    </submittedName>
</protein>
<dbReference type="InParanoid" id="L9KQ16"/>
<reference evidence="3" key="1">
    <citation type="submission" date="2012-07" db="EMBL/GenBank/DDBJ databases">
        <title>Genome of the Chinese tree shrew, a rising model animal genetically related to primates.</title>
        <authorList>
            <person name="Zhang G."/>
            <person name="Fan Y."/>
            <person name="Yao Y."/>
            <person name="Huang Z."/>
        </authorList>
    </citation>
    <scope>NUCLEOTIDE SEQUENCE [LARGE SCALE GENOMIC DNA]</scope>
</reference>
<evidence type="ECO:0000313" key="3">
    <source>
        <dbReference type="Proteomes" id="UP000011518"/>
    </source>
</evidence>
<keyword evidence="3" id="KW-1185">Reference proteome</keyword>
<evidence type="ECO:0000313" key="2">
    <source>
        <dbReference type="EMBL" id="ELW64549.1"/>
    </source>
</evidence>
<name>L9KQ16_TUPCH</name>
<dbReference type="AlphaFoldDB" id="L9KQ16"/>
<reference evidence="3" key="2">
    <citation type="journal article" date="2013" name="Nat. Commun.">
        <title>Genome of the Chinese tree shrew.</title>
        <authorList>
            <person name="Fan Y."/>
            <person name="Huang Z.Y."/>
            <person name="Cao C.C."/>
            <person name="Chen C.S."/>
            <person name="Chen Y.X."/>
            <person name="Fan D.D."/>
            <person name="He J."/>
            <person name="Hou H.L."/>
            <person name="Hu L."/>
            <person name="Hu X.T."/>
            <person name="Jiang X.T."/>
            <person name="Lai R."/>
            <person name="Lang Y.S."/>
            <person name="Liang B."/>
            <person name="Liao S.G."/>
            <person name="Mu D."/>
            <person name="Ma Y.Y."/>
            <person name="Niu Y.Y."/>
            <person name="Sun X.Q."/>
            <person name="Xia J.Q."/>
            <person name="Xiao J."/>
            <person name="Xiong Z.Q."/>
            <person name="Xu L."/>
            <person name="Yang L."/>
            <person name="Zhang Y."/>
            <person name="Zhao W."/>
            <person name="Zhao X.D."/>
            <person name="Zheng Y.T."/>
            <person name="Zhou J.M."/>
            <person name="Zhu Y.B."/>
            <person name="Zhang G.J."/>
            <person name="Wang J."/>
            <person name="Yao Y.G."/>
        </authorList>
    </citation>
    <scope>NUCLEOTIDE SEQUENCE [LARGE SCALE GENOMIC DNA]</scope>
</reference>
<gene>
    <name evidence="2" type="ORF">TREES_T100014974</name>
</gene>
<proteinExistence type="predicted"/>